<evidence type="ECO:0000256" key="6">
    <source>
        <dbReference type="ARBA" id="ARBA00029459"/>
    </source>
</evidence>
<feature type="disulfide bond" evidence="7">
    <location>
        <begin position="22"/>
        <end position="37"/>
    </location>
</feature>
<feature type="site" description="Reactive bond" evidence="7">
    <location>
        <begin position="47"/>
        <end position="48"/>
    </location>
</feature>
<evidence type="ECO:0000256" key="4">
    <source>
        <dbReference type="ARBA" id="ARBA00022900"/>
    </source>
</evidence>
<keyword evidence="4 7" id="KW-0722">Serine protease inhibitor</keyword>
<dbReference type="Pfam" id="PF05375">
    <property type="entry name" value="Pacifastin_I"/>
    <property type="match status" value="5"/>
</dbReference>
<dbReference type="Proteomes" id="UP001153148">
    <property type="component" value="Unassembled WGS sequence"/>
</dbReference>
<evidence type="ECO:0000259" key="8">
    <source>
        <dbReference type="PROSITE" id="PS51446"/>
    </source>
</evidence>
<protein>
    <recommendedName>
        <fullName evidence="8">Pacifastin domain-containing protein</fullName>
    </recommendedName>
</protein>
<feature type="disulfide bond" evidence="7">
    <location>
        <begin position="32"/>
        <end position="50"/>
    </location>
</feature>
<evidence type="ECO:0000256" key="7">
    <source>
        <dbReference type="PROSITE-ProRule" id="PRU00776"/>
    </source>
</evidence>
<feature type="domain" description="Pacifastin" evidence="8">
    <location>
        <begin position="323"/>
        <end position="358"/>
    </location>
</feature>
<evidence type="ECO:0000256" key="1">
    <source>
        <dbReference type="ARBA" id="ARBA00004613"/>
    </source>
</evidence>
<feature type="disulfide bond" evidence="7">
    <location>
        <begin position="326"/>
        <end position="341"/>
    </location>
</feature>
<dbReference type="PROSITE" id="PS51446">
    <property type="entry name" value="PACIFASTIN"/>
    <property type="match status" value="5"/>
</dbReference>
<dbReference type="SUPFAM" id="SSF57283">
    <property type="entry name" value="PMP inhibitors"/>
    <property type="match status" value="7"/>
</dbReference>
<evidence type="ECO:0000313" key="10">
    <source>
        <dbReference type="Proteomes" id="UP001153148"/>
    </source>
</evidence>
<organism evidence="9 10">
    <name type="scientific">Timema podura</name>
    <name type="common">Walking stick</name>
    <dbReference type="NCBI Taxonomy" id="61482"/>
    <lineage>
        <taxon>Eukaryota</taxon>
        <taxon>Metazoa</taxon>
        <taxon>Ecdysozoa</taxon>
        <taxon>Arthropoda</taxon>
        <taxon>Hexapoda</taxon>
        <taxon>Insecta</taxon>
        <taxon>Pterygota</taxon>
        <taxon>Neoptera</taxon>
        <taxon>Polyneoptera</taxon>
        <taxon>Phasmatodea</taxon>
        <taxon>Timematodea</taxon>
        <taxon>Timematoidea</taxon>
        <taxon>Timematidae</taxon>
        <taxon>Timema</taxon>
    </lineage>
</organism>
<dbReference type="InterPro" id="IPR036201">
    <property type="entry name" value="Pacifastin_dom_sf"/>
</dbReference>
<keyword evidence="5 7" id="KW-1015">Disulfide bond</keyword>
<comment type="similarity">
    <text evidence="6 7">Belongs to the protease inhibitor I19 family.</text>
</comment>
<keyword evidence="10" id="KW-1185">Reference proteome</keyword>
<proteinExistence type="inferred from homology"/>
<feature type="domain" description="Pacifastin" evidence="8">
    <location>
        <begin position="19"/>
        <end position="53"/>
    </location>
</feature>
<dbReference type="InterPro" id="IPR008037">
    <property type="entry name" value="Pacifastin_dom"/>
</dbReference>
<sequence length="361" mass="41609">MGNPIFTCSDVTDKPKSGDGKCGRLSSWKEGCNTCVCHKGGAELCTTKGCERSGPTTPQRLCQEEHDADRCFQCRCSRRGVLEYCMRKEGCDESTTAPLRETEIECEPNDEWEEDCNKCWCNKDGTREYCTVNHCGMRSVIFEEEDYLVCKPNGRRRRACNYCRCNSNGTKETCTQFKCSNRPSKKYHSRSCKPFSSWKYECNTCWCSEDGTKARCKSDVCEDEKQLQPVICQPQIRWKDGCNKCVCDAEGSQVYCTKKTCKVRKTASGRKWRVCRPRARWVKNCNKCRCNKDGTKVKCVRLECLSDRTDPNIGPLEEEEEDEEFCEPHEIWSVHCNICMCDHDGTDAYCTRENCRRKENN</sequence>
<feature type="non-terminal residue" evidence="9">
    <location>
        <position position="361"/>
    </location>
</feature>
<comment type="caution">
    <text evidence="9">The sequence shown here is derived from an EMBL/GenBank/DDBJ whole genome shotgun (WGS) entry which is preliminary data.</text>
</comment>
<accession>A0ABN7PET8</accession>
<evidence type="ECO:0000313" key="9">
    <source>
        <dbReference type="EMBL" id="CAG2063955.1"/>
    </source>
</evidence>
<feature type="domain" description="Pacifastin" evidence="8">
    <location>
        <begin position="229"/>
        <end position="264"/>
    </location>
</feature>
<comment type="caution">
    <text evidence="7">Lacks conserved residue(s) required for the propagation of feature annotation.</text>
</comment>
<evidence type="ECO:0000256" key="2">
    <source>
        <dbReference type="ARBA" id="ARBA00022525"/>
    </source>
</evidence>
<comment type="subcellular location">
    <subcellularLocation>
        <location evidence="1">Secreted</location>
    </subcellularLocation>
</comment>
<feature type="domain" description="Pacifastin" evidence="8">
    <location>
        <begin position="103"/>
        <end position="138"/>
    </location>
</feature>
<name>A0ABN7PET8_TIMPD</name>
<feature type="disulfide bond" evidence="7">
    <location>
        <begin position="106"/>
        <end position="121"/>
    </location>
</feature>
<feature type="disulfide bond" evidence="7">
    <location>
        <begin position="192"/>
        <end position="207"/>
    </location>
</feature>
<feature type="disulfide bond" evidence="7">
    <location>
        <begin position="35"/>
        <end position="45"/>
    </location>
</feature>
<gene>
    <name evidence="9" type="ORF">TPAB3V08_LOCUS10902</name>
</gene>
<keyword evidence="3 7" id="KW-0646">Protease inhibitor</keyword>
<keyword evidence="2" id="KW-0964">Secreted</keyword>
<evidence type="ECO:0000256" key="3">
    <source>
        <dbReference type="ARBA" id="ARBA00022690"/>
    </source>
</evidence>
<reference evidence="9" key="1">
    <citation type="submission" date="2021-03" db="EMBL/GenBank/DDBJ databases">
        <authorList>
            <person name="Tran Van P."/>
        </authorList>
    </citation>
    <scope>NUCLEOTIDE SEQUENCE</scope>
</reference>
<feature type="site" description="Reactive bond" evidence="7">
    <location>
        <begin position="258"/>
        <end position="259"/>
    </location>
</feature>
<feature type="disulfide bond" evidence="7">
    <location>
        <begin position="232"/>
        <end position="247"/>
    </location>
</feature>
<evidence type="ECO:0000256" key="5">
    <source>
        <dbReference type="ARBA" id="ARBA00023157"/>
    </source>
</evidence>
<feature type="domain" description="Pacifastin" evidence="8">
    <location>
        <begin position="189"/>
        <end position="224"/>
    </location>
</feature>
<dbReference type="EMBL" id="CAJPIN010030340">
    <property type="protein sequence ID" value="CAG2063955.1"/>
    <property type="molecule type" value="Genomic_DNA"/>
</dbReference>